<accession>A0A1G2ICV4</accession>
<protein>
    <recommendedName>
        <fullName evidence="1">Methyltransferase FkbM domain-containing protein</fullName>
    </recommendedName>
</protein>
<evidence type="ECO:0000313" key="3">
    <source>
        <dbReference type="Proteomes" id="UP000176774"/>
    </source>
</evidence>
<dbReference type="NCBIfam" id="TIGR01444">
    <property type="entry name" value="fkbM_fam"/>
    <property type="match status" value="1"/>
</dbReference>
<dbReference type="InterPro" id="IPR006342">
    <property type="entry name" value="FkbM_mtfrase"/>
</dbReference>
<sequence>MKRFFEITSNLIGDFLKASHFLKEGKSVGILKRVKIFFLYLKFTLKDYIFVKILKKSINQENFLEYHIVFPSYNVFRFLFSEIFIQEEYFFKSEKVDPLIIDCGANIGISVLFFKFLYPKSKIIAFEPDDKNFAFLKKNAELNNLPDVEIKNLALSDKKGEITLYSDPVNPYLNTAIKGVISENRIIVKNVASVLLSDFINQEVDLLKIDIEGYEQKVLADIVEKSKLSMVKQIYIEYHAFSEKNSDITKFLNILEGRGFYCRVTGANNSIIYAFRDKNR</sequence>
<dbReference type="Pfam" id="PF05050">
    <property type="entry name" value="Methyltransf_21"/>
    <property type="match status" value="1"/>
</dbReference>
<dbReference type="Proteomes" id="UP000176774">
    <property type="component" value="Unassembled WGS sequence"/>
</dbReference>
<name>A0A1G2ICV4_9BACT</name>
<dbReference type="Gene3D" id="3.40.50.150">
    <property type="entry name" value="Vaccinia Virus protein VP39"/>
    <property type="match status" value="1"/>
</dbReference>
<dbReference type="PANTHER" id="PTHR34203">
    <property type="entry name" value="METHYLTRANSFERASE, FKBM FAMILY PROTEIN"/>
    <property type="match status" value="1"/>
</dbReference>
<dbReference type="SUPFAM" id="SSF53335">
    <property type="entry name" value="S-adenosyl-L-methionine-dependent methyltransferases"/>
    <property type="match status" value="1"/>
</dbReference>
<organism evidence="2 3">
    <name type="scientific">Candidatus Staskawiczbacteria bacterium RIFCSPLOWO2_01_FULL_38_12b</name>
    <dbReference type="NCBI Taxonomy" id="1802214"/>
    <lineage>
        <taxon>Bacteria</taxon>
        <taxon>Candidatus Staskawicziibacteriota</taxon>
    </lineage>
</organism>
<evidence type="ECO:0000313" key="2">
    <source>
        <dbReference type="EMBL" id="OGZ72556.1"/>
    </source>
</evidence>
<evidence type="ECO:0000259" key="1">
    <source>
        <dbReference type="Pfam" id="PF05050"/>
    </source>
</evidence>
<dbReference type="AlphaFoldDB" id="A0A1G2ICV4"/>
<dbReference type="STRING" id="1802214.A2908_01645"/>
<gene>
    <name evidence="2" type="ORF">A2908_01645</name>
</gene>
<dbReference type="EMBL" id="MHPA01000025">
    <property type="protein sequence ID" value="OGZ72556.1"/>
    <property type="molecule type" value="Genomic_DNA"/>
</dbReference>
<reference evidence="2 3" key="1">
    <citation type="journal article" date="2016" name="Nat. Commun.">
        <title>Thousands of microbial genomes shed light on interconnected biogeochemical processes in an aquifer system.</title>
        <authorList>
            <person name="Anantharaman K."/>
            <person name="Brown C.T."/>
            <person name="Hug L.A."/>
            <person name="Sharon I."/>
            <person name="Castelle C.J."/>
            <person name="Probst A.J."/>
            <person name="Thomas B.C."/>
            <person name="Singh A."/>
            <person name="Wilkins M.J."/>
            <person name="Karaoz U."/>
            <person name="Brodie E.L."/>
            <person name="Williams K.H."/>
            <person name="Hubbard S.S."/>
            <person name="Banfield J.F."/>
        </authorList>
    </citation>
    <scope>NUCLEOTIDE SEQUENCE [LARGE SCALE GENOMIC DNA]</scope>
</reference>
<dbReference type="PANTHER" id="PTHR34203:SF15">
    <property type="entry name" value="SLL1173 PROTEIN"/>
    <property type="match status" value="1"/>
</dbReference>
<dbReference type="InterPro" id="IPR052514">
    <property type="entry name" value="SAM-dependent_MTase"/>
</dbReference>
<dbReference type="InterPro" id="IPR029063">
    <property type="entry name" value="SAM-dependent_MTases_sf"/>
</dbReference>
<comment type="caution">
    <text evidence="2">The sequence shown here is derived from an EMBL/GenBank/DDBJ whole genome shotgun (WGS) entry which is preliminary data.</text>
</comment>
<proteinExistence type="predicted"/>
<feature type="domain" description="Methyltransferase FkbM" evidence="1">
    <location>
        <begin position="102"/>
        <end position="260"/>
    </location>
</feature>